<proteinExistence type="predicted"/>
<keyword evidence="1" id="KW-0131">Cell cycle</keyword>
<evidence type="ECO:0000313" key="2">
    <source>
        <dbReference type="Proteomes" id="UP001279410"/>
    </source>
</evidence>
<dbReference type="Proteomes" id="UP001279410">
    <property type="component" value="Unassembled WGS sequence"/>
</dbReference>
<evidence type="ECO:0000313" key="1">
    <source>
        <dbReference type="EMBL" id="GLD74406.1"/>
    </source>
</evidence>
<protein>
    <submittedName>
        <fullName evidence="1">Cell division cycle-associated protein 4-like isoform X1</fullName>
    </submittedName>
</protein>
<dbReference type="EMBL" id="BRZM01002220">
    <property type="protein sequence ID" value="GLD74406.1"/>
    <property type="molecule type" value="Genomic_DNA"/>
</dbReference>
<reference evidence="1" key="1">
    <citation type="submission" date="2022-08" db="EMBL/GenBank/DDBJ databases">
        <title>Genome sequencing of akame (Lates japonicus).</title>
        <authorList>
            <person name="Hashiguchi Y."/>
            <person name="Takahashi H."/>
        </authorList>
    </citation>
    <scope>NUCLEOTIDE SEQUENCE</scope>
    <source>
        <strain evidence="1">Kochi</strain>
    </source>
</reference>
<dbReference type="GO" id="GO:0051301">
    <property type="term" value="P:cell division"/>
    <property type="evidence" value="ECO:0007669"/>
    <property type="project" value="UniProtKB-KW"/>
</dbReference>
<organism evidence="1 2">
    <name type="scientific">Lates japonicus</name>
    <name type="common">Japanese lates</name>
    <dbReference type="NCBI Taxonomy" id="270547"/>
    <lineage>
        <taxon>Eukaryota</taxon>
        <taxon>Metazoa</taxon>
        <taxon>Chordata</taxon>
        <taxon>Craniata</taxon>
        <taxon>Vertebrata</taxon>
        <taxon>Euteleostomi</taxon>
        <taxon>Actinopterygii</taxon>
        <taxon>Neopterygii</taxon>
        <taxon>Teleostei</taxon>
        <taxon>Neoteleostei</taxon>
        <taxon>Acanthomorphata</taxon>
        <taxon>Carangaria</taxon>
        <taxon>Carangaria incertae sedis</taxon>
        <taxon>Centropomidae</taxon>
        <taxon>Lates</taxon>
    </lineage>
</organism>
<comment type="caution">
    <text evidence="1">The sequence shown here is derived from an EMBL/GenBank/DDBJ whole genome shotgun (WGS) entry which is preliminary data.</text>
</comment>
<accession>A0AAD3NNS3</accession>
<keyword evidence="1" id="KW-0132">Cell division</keyword>
<name>A0AAD3NNS3_LATJO</name>
<sequence>MISSEPDLRFPCRRSYERDGNKITQTRGVLPQTGLKWAEMVLNKSCLSLVQKYLKRCSRDQAALLLPVPLNRKERQHVPEGHQAQVLRLRGGAGLQRRPG</sequence>
<dbReference type="AlphaFoldDB" id="A0AAD3NNS3"/>
<feature type="non-terminal residue" evidence="1">
    <location>
        <position position="100"/>
    </location>
</feature>
<gene>
    <name evidence="1" type="ORF">AKAME5_002573500</name>
</gene>
<keyword evidence="2" id="KW-1185">Reference proteome</keyword>